<reference evidence="3" key="1">
    <citation type="journal article" date="2015" name="Nature">
        <title>Complex archaea that bridge the gap between prokaryotes and eukaryotes.</title>
        <authorList>
            <person name="Spang A."/>
            <person name="Saw J.H."/>
            <person name="Jorgensen S.L."/>
            <person name="Zaremba-Niedzwiedzka K."/>
            <person name="Martijn J."/>
            <person name="Lind A.E."/>
            <person name="van Eijk R."/>
            <person name="Schleper C."/>
            <person name="Guy L."/>
            <person name="Ettema T.J."/>
        </authorList>
    </citation>
    <scope>NUCLEOTIDE SEQUENCE</scope>
</reference>
<proteinExistence type="predicted"/>
<keyword evidence="2" id="KW-1133">Transmembrane helix</keyword>
<evidence type="ECO:0000313" key="3">
    <source>
        <dbReference type="EMBL" id="KKM91015.1"/>
    </source>
</evidence>
<name>A0A0F9NQ85_9ZZZZ</name>
<evidence type="ECO:0000256" key="1">
    <source>
        <dbReference type="SAM" id="Coils"/>
    </source>
</evidence>
<comment type="caution">
    <text evidence="3">The sequence shown here is derived from an EMBL/GenBank/DDBJ whole genome shotgun (WGS) entry which is preliminary data.</text>
</comment>
<keyword evidence="2" id="KW-0812">Transmembrane</keyword>
<feature type="transmembrane region" description="Helical" evidence="2">
    <location>
        <begin position="6"/>
        <end position="24"/>
    </location>
</feature>
<gene>
    <name evidence="3" type="ORF">LCGC14_1232850</name>
</gene>
<sequence>MFASSLLVYFVVIMGLIFLVMYLTRKKKNNTPATKDINAKTELAEGIASYKDAKEHFTVAEEKVSKEKDLAKERLEDAENLKKEIDSKKSIIT</sequence>
<keyword evidence="1" id="KW-0175">Coiled coil</keyword>
<protein>
    <submittedName>
        <fullName evidence="3">Uncharacterized protein</fullName>
    </submittedName>
</protein>
<dbReference type="EMBL" id="LAZR01006593">
    <property type="protein sequence ID" value="KKM91015.1"/>
    <property type="molecule type" value="Genomic_DNA"/>
</dbReference>
<feature type="coiled-coil region" evidence="1">
    <location>
        <begin position="61"/>
        <end position="88"/>
    </location>
</feature>
<dbReference type="AlphaFoldDB" id="A0A0F9NQ85"/>
<organism evidence="3">
    <name type="scientific">marine sediment metagenome</name>
    <dbReference type="NCBI Taxonomy" id="412755"/>
    <lineage>
        <taxon>unclassified sequences</taxon>
        <taxon>metagenomes</taxon>
        <taxon>ecological metagenomes</taxon>
    </lineage>
</organism>
<evidence type="ECO:0000256" key="2">
    <source>
        <dbReference type="SAM" id="Phobius"/>
    </source>
</evidence>
<keyword evidence="2" id="KW-0472">Membrane</keyword>
<accession>A0A0F9NQ85</accession>